<organism evidence="1 2">
    <name type="scientific">Spirosoma arboris</name>
    <dbReference type="NCBI Taxonomy" id="2682092"/>
    <lineage>
        <taxon>Bacteria</taxon>
        <taxon>Pseudomonadati</taxon>
        <taxon>Bacteroidota</taxon>
        <taxon>Cytophagia</taxon>
        <taxon>Cytophagales</taxon>
        <taxon>Cytophagaceae</taxon>
        <taxon>Spirosoma</taxon>
    </lineage>
</organism>
<accession>A0A7K1S3N0</accession>
<dbReference type="EMBL" id="WPIN01000001">
    <property type="protein sequence ID" value="MVM28427.1"/>
    <property type="molecule type" value="Genomic_DNA"/>
</dbReference>
<sequence length="96" mass="10851">MNDELKDKLVDELRAFNGLAPTSSIDEITAAYNRVIDIVQALMRTNEDPDSHARAWSLLRDDAYKYLSDIQEGNKNAIDDLKYKMEQVSEVLSSAS</sequence>
<dbReference type="RefSeq" id="WP_157582550.1">
    <property type="nucleotide sequence ID" value="NZ_WPIN01000001.1"/>
</dbReference>
<evidence type="ECO:0000313" key="2">
    <source>
        <dbReference type="Proteomes" id="UP000436006"/>
    </source>
</evidence>
<comment type="caution">
    <text evidence="1">The sequence shown here is derived from an EMBL/GenBank/DDBJ whole genome shotgun (WGS) entry which is preliminary data.</text>
</comment>
<proteinExistence type="predicted"/>
<dbReference type="Proteomes" id="UP000436006">
    <property type="component" value="Unassembled WGS sequence"/>
</dbReference>
<keyword evidence="2" id="KW-1185">Reference proteome</keyword>
<gene>
    <name evidence="1" type="ORF">GO755_00175</name>
</gene>
<protein>
    <submittedName>
        <fullName evidence="1">Uncharacterized protein</fullName>
    </submittedName>
</protein>
<evidence type="ECO:0000313" key="1">
    <source>
        <dbReference type="EMBL" id="MVM28427.1"/>
    </source>
</evidence>
<dbReference type="AlphaFoldDB" id="A0A7K1S3N0"/>
<reference evidence="1 2" key="1">
    <citation type="submission" date="2019-12" db="EMBL/GenBank/DDBJ databases">
        <title>Spirosoma sp. HMF4905 genome sequencing and assembly.</title>
        <authorList>
            <person name="Kang H."/>
            <person name="Cha I."/>
            <person name="Kim H."/>
            <person name="Joh K."/>
        </authorList>
    </citation>
    <scope>NUCLEOTIDE SEQUENCE [LARGE SCALE GENOMIC DNA]</scope>
    <source>
        <strain evidence="1 2">HMF4905</strain>
    </source>
</reference>
<name>A0A7K1S3N0_9BACT</name>